<sequence>MTTLRVEENIMFVQTPSTPSLPLFNPSFPTYTQTTSIPSHTSTPQSLLHPIQHPRPLIFPPTPPLPNPFYTPPNTPDHFYFLPHLHSLTPSTLMTTSIPSHTSTPQPLLHS</sequence>
<feature type="compositionally biased region" description="Pro residues" evidence="1">
    <location>
        <begin position="57"/>
        <end position="70"/>
    </location>
</feature>
<proteinExistence type="predicted"/>
<gene>
    <name evidence="2" type="ORF">Pcinc_032532</name>
</gene>
<accession>A0AAE1EUD9</accession>
<evidence type="ECO:0000313" key="3">
    <source>
        <dbReference type="Proteomes" id="UP001286313"/>
    </source>
</evidence>
<dbReference type="AlphaFoldDB" id="A0AAE1EUD9"/>
<feature type="region of interest" description="Disordered" evidence="1">
    <location>
        <begin position="32"/>
        <end position="70"/>
    </location>
</feature>
<name>A0AAE1EUD9_PETCI</name>
<evidence type="ECO:0000256" key="1">
    <source>
        <dbReference type="SAM" id="MobiDB-lite"/>
    </source>
</evidence>
<comment type="caution">
    <text evidence="2">The sequence shown here is derived from an EMBL/GenBank/DDBJ whole genome shotgun (WGS) entry which is preliminary data.</text>
</comment>
<keyword evidence="3" id="KW-1185">Reference proteome</keyword>
<dbReference type="EMBL" id="JAWQEG010004474">
    <property type="protein sequence ID" value="KAK3861515.1"/>
    <property type="molecule type" value="Genomic_DNA"/>
</dbReference>
<dbReference type="Proteomes" id="UP001286313">
    <property type="component" value="Unassembled WGS sequence"/>
</dbReference>
<evidence type="ECO:0000313" key="2">
    <source>
        <dbReference type="EMBL" id="KAK3861515.1"/>
    </source>
</evidence>
<feature type="compositionally biased region" description="Polar residues" evidence="1">
    <location>
        <begin position="32"/>
        <end position="46"/>
    </location>
</feature>
<protein>
    <submittedName>
        <fullName evidence="2">Uncharacterized protein</fullName>
    </submittedName>
</protein>
<reference evidence="2" key="1">
    <citation type="submission" date="2023-10" db="EMBL/GenBank/DDBJ databases">
        <title>Genome assemblies of two species of porcelain crab, Petrolisthes cinctipes and Petrolisthes manimaculis (Anomura: Porcellanidae).</title>
        <authorList>
            <person name="Angst P."/>
        </authorList>
    </citation>
    <scope>NUCLEOTIDE SEQUENCE</scope>
    <source>
        <strain evidence="2">PB745_01</strain>
        <tissue evidence="2">Gill</tissue>
    </source>
</reference>
<organism evidence="2 3">
    <name type="scientific">Petrolisthes cinctipes</name>
    <name type="common">Flat porcelain crab</name>
    <dbReference type="NCBI Taxonomy" id="88211"/>
    <lineage>
        <taxon>Eukaryota</taxon>
        <taxon>Metazoa</taxon>
        <taxon>Ecdysozoa</taxon>
        <taxon>Arthropoda</taxon>
        <taxon>Crustacea</taxon>
        <taxon>Multicrustacea</taxon>
        <taxon>Malacostraca</taxon>
        <taxon>Eumalacostraca</taxon>
        <taxon>Eucarida</taxon>
        <taxon>Decapoda</taxon>
        <taxon>Pleocyemata</taxon>
        <taxon>Anomura</taxon>
        <taxon>Galatheoidea</taxon>
        <taxon>Porcellanidae</taxon>
        <taxon>Petrolisthes</taxon>
    </lineage>
</organism>